<reference evidence="2" key="1">
    <citation type="submission" date="2022-08" db="UniProtKB">
        <authorList>
            <consortium name="EnsemblMetazoa"/>
        </authorList>
    </citation>
    <scope>IDENTIFICATION</scope>
</reference>
<organism evidence="2">
    <name type="scientific">Anopheles coluzzii</name>
    <name type="common">African malaria mosquito</name>
    <dbReference type="NCBI Taxonomy" id="1518534"/>
    <lineage>
        <taxon>Eukaryota</taxon>
        <taxon>Metazoa</taxon>
        <taxon>Ecdysozoa</taxon>
        <taxon>Arthropoda</taxon>
        <taxon>Hexapoda</taxon>
        <taxon>Insecta</taxon>
        <taxon>Pterygota</taxon>
        <taxon>Neoptera</taxon>
        <taxon>Endopterygota</taxon>
        <taxon>Diptera</taxon>
        <taxon>Nematocera</taxon>
        <taxon>Culicoidea</taxon>
        <taxon>Culicidae</taxon>
        <taxon>Anophelinae</taxon>
        <taxon>Anopheles</taxon>
    </lineage>
</organism>
<feature type="compositionally biased region" description="Pro residues" evidence="1">
    <location>
        <begin position="47"/>
        <end position="64"/>
    </location>
</feature>
<name>A0A8W7Q340_ANOCL</name>
<evidence type="ECO:0000313" key="2">
    <source>
        <dbReference type="EnsemblMetazoa" id="ACOM042124-PA.1"/>
    </source>
</evidence>
<accession>A0A8W7Q340</accession>
<feature type="compositionally biased region" description="Low complexity" evidence="1">
    <location>
        <begin position="104"/>
        <end position="114"/>
    </location>
</feature>
<feature type="region of interest" description="Disordered" evidence="1">
    <location>
        <begin position="102"/>
        <end position="123"/>
    </location>
</feature>
<evidence type="ECO:0000256" key="1">
    <source>
        <dbReference type="SAM" id="MobiDB-lite"/>
    </source>
</evidence>
<sequence length="333" mass="36269">MVRWSVFLAKGAQKLITLYAKRSLDLPHTSHRWHAASGSGSDSRFIPCPPWTDEPPPPPPPPPSGGDAERWDAAILAAMLMPTQRMSGRLLLRASSTLKLTCHSSSGSDFTSSADRSDGEDARLSFSAEQRLPALLPFEVPSEVGMLPPEPHRPPAPPPPTPLFSLLCNRCCLAALDEKSVAVVWGVLQITSRWSRGFVGPLLSTDIRCRLSAISSEWTELFRSRRSAAAAAARFSSWLTIGAPPPLLLPPPTPPLFGEELLCRLDRWGGGEAPCDTYSESSSIFSGSSRKYVLQADRTTRCALRLRPSHASVTSTKSSSSRRFSKADVILLW</sequence>
<dbReference type="AlphaFoldDB" id="A0A8W7Q340"/>
<protein>
    <submittedName>
        <fullName evidence="2">Uncharacterized protein</fullName>
    </submittedName>
</protein>
<dbReference type="EnsemblMetazoa" id="ACOM042124-RA">
    <property type="protein sequence ID" value="ACOM042124-PA.1"/>
    <property type="gene ID" value="ACOM042124"/>
</dbReference>
<dbReference type="Proteomes" id="UP000075882">
    <property type="component" value="Unassembled WGS sequence"/>
</dbReference>
<proteinExistence type="predicted"/>
<feature type="region of interest" description="Disordered" evidence="1">
    <location>
        <begin position="31"/>
        <end position="69"/>
    </location>
</feature>